<proteinExistence type="predicted"/>
<reference evidence="1 2" key="1">
    <citation type="journal article" date="2018" name="Front. Plant Sci.">
        <title>Red Clover (Trifolium pratense) and Zigzag Clover (T. medium) - A Picture of Genomic Similarities and Differences.</title>
        <authorList>
            <person name="Dluhosova J."/>
            <person name="Istvanek J."/>
            <person name="Nedelnik J."/>
            <person name="Repkova J."/>
        </authorList>
    </citation>
    <scope>NUCLEOTIDE SEQUENCE [LARGE SCALE GENOMIC DNA]</scope>
    <source>
        <strain evidence="2">cv. 10/8</strain>
        <tissue evidence="1">Leaf</tissue>
    </source>
</reference>
<accession>A0A392UXM9</accession>
<dbReference type="Proteomes" id="UP000265520">
    <property type="component" value="Unassembled WGS sequence"/>
</dbReference>
<sequence>CTVSEAPPEIKEEDFDNDVQMNAMLKDVSSCAIPKTMLKGCDCAGR</sequence>
<protein>
    <submittedName>
        <fullName evidence="1">Uncharacterized protein</fullName>
    </submittedName>
</protein>
<gene>
    <name evidence="1" type="ORF">A2U01_0100181</name>
</gene>
<feature type="non-terminal residue" evidence="1">
    <location>
        <position position="1"/>
    </location>
</feature>
<dbReference type="AlphaFoldDB" id="A0A392UXM9"/>
<name>A0A392UXM9_9FABA</name>
<comment type="caution">
    <text evidence="1">The sequence shown here is derived from an EMBL/GenBank/DDBJ whole genome shotgun (WGS) entry which is preliminary data.</text>
</comment>
<dbReference type="EMBL" id="LXQA010961701">
    <property type="protein sequence ID" value="MCI78910.1"/>
    <property type="molecule type" value="Genomic_DNA"/>
</dbReference>
<evidence type="ECO:0000313" key="2">
    <source>
        <dbReference type="Proteomes" id="UP000265520"/>
    </source>
</evidence>
<organism evidence="1 2">
    <name type="scientific">Trifolium medium</name>
    <dbReference type="NCBI Taxonomy" id="97028"/>
    <lineage>
        <taxon>Eukaryota</taxon>
        <taxon>Viridiplantae</taxon>
        <taxon>Streptophyta</taxon>
        <taxon>Embryophyta</taxon>
        <taxon>Tracheophyta</taxon>
        <taxon>Spermatophyta</taxon>
        <taxon>Magnoliopsida</taxon>
        <taxon>eudicotyledons</taxon>
        <taxon>Gunneridae</taxon>
        <taxon>Pentapetalae</taxon>
        <taxon>rosids</taxon>
        <taxon>fabids</taxon>
        <taxon>Fabales</taxon>
        <taxon>Fabaceae</taxon>
        <taxon>Papilionoideae</taxon>
        <taxon>50 kb inversion clade</taxon>
        <taxon>NPAAA clade</taxon>
        <taxon>Hologalegina</taxon>
        <taxon>IRL clade</taxon>
        <taxon>Trifolieae</taxon>
        <taxon>Trifolium</taxon>
    </lineage>
</organism>
<keyword evidence="2" id="KW-1185">Reference proteome</keyword>
<evidence type="ECO:0000313" key="1">
    <source>
        <dbReference type="EMBL" id="MCI78910.1"/>
    </source>
</evidence>